<dbReference type="InterPro" id="IPR035969">
    <property type="entry name" value="Rab-GAP_TBC_sf"/>
</dbReference>
<dbReference type="OrthoDB" id="70142at2759"/>
<reference evidence="2" key="1">
    <citation type="submission" date="2021-02" db="EMBL/GenBank/DDBJ databases">
        <authorList>
            <person name="Nowell W R."/>
        </authorList>
    </citation>
    <scope>NUCLEOTIDE SEQUENCE</scope>
</reference>
<comment type="caution">
    <text evidence="2">The sequence shown here is derived from an EMBL/GenBank/DDBJ whole genome shotgun (WGS) entry which is preliminary data.</text>
</comment>
<dbReference type="SUPFAM" id="SSF47923">
    <property type="entry name" value="Ypt/Rab-GAP domain of gyp1p"/>
    <property type="match status" value="1"/>
</dbReference>
<accession>A0A814M6Z8</accession>
<gene>
    <name evidence="2" type="ORF">RFH988_LOCUS17931</name>
</gene>
<dbReference type="EMBL" id="CAJNOO010000983">
    <property type="protein sequence ID" value="CAF1074135.1"/>
    <property type="molecule type" value="Genomic_DNA"/>
</dbReference>
<sequence length="813" mass="94785">MSDNTTDQKSTVNQEEENLKHLPFNIQWLDSSYQQTCLPDSPWQKILDDLEPALANKARQQFNNPERRQILIELLGKLFQWKLFRSEPDTPHIILPPIMAEEHRRKLENEAKSWLQIQTHKSALEIGAAVTEDEDINHLSNDMKNFLEYTYQIVRKSLERYLYQVQQKESLKQEEQKLQELDKKKHQDELTGGTKLRSILRDTKTNSKKLPMIDELQYMPYPMTSQYSDIVSSSVVAILKRDPRRVVFITEKLFGQQLPISLRQFIWTECLLRFEKKPFDYDLSFVELQTRRDFAAGVTRGKNELKLTNPSNTPVTNLIENAVIETYSKVHALHPYLEEHHLRFTIKILNVLYTYKKDYEPYFIYWLLPFQLSYRDEKNKAEEIYVIAMHLDLFVRHCFPKWSNVFTIASKIMTDLSTSDPEFYDHLKTISKIRTKINPKDFVTEIISLESKQSGSATQYTRELMSDPVIFLRKWIGEMFIGILNTNSALYLWDQFFMIKWNTQYIEHATKAILYLIRDRFMYATDYDQMRKVFLDEPCLLHTTDVQAAFVHLALKNEDPKFIPAMNQRFYPSKPVVPKQNDKQQIPNRKKAYLETIGMKDISLTLAIPSNLAINGGSRQEFDIKSIIVEIQVYSAGEKIGDVSTGSLPVLRGREPTIYNWQKIIVDIPNDKLILSINEARPSYMPTRIQALVIVRQRLDIVNLITLGHCRFPLYIPQKIGNLDTWDVTFGSITRALHAGIPPISLDMIPDIPKAFVSDKIGPGSSISLTIFDPKAEQHFSQNNSSAEMPAKFFQTFSFRIVCRDVAFLWVFF</sequence>
<evidence type="ECO:0000313" key="3">
    <source>
        <dbReference type="Proteomes" id="UP000663882"/>
    </source>
</evidence>
<evidence type="ECO:0000256" key="1">
    <source>
        <dbReference type="SAM" id="Coils"/>
    </source>
</evidence>
<dbReference type="AlphaFoldDB" id="A0A814M6Z8"/>
<evidence type="ECO:0000313" key="2">
    <source>
        <dbReference type="EMBL" id="CAF1074135.1"/>
    </source>
</evidence>
<keyword evidence="1" id="KW-0175">Coiled coil</keyword>
<feature type="coiled-coil region" evidence="1">
    <location>
        <begin position="164"/>
        <end position="191"/>
    </location>
</feature>
<dbReference type="Proteomes" id="UP000663882">
    <property type="component" value="Unassembled WGS sequence"/>
</dbReference>
<dbReference type="Gene3D" id="1.10.472.80">
    <property type="entry name" value="Ypt/Rab-GAP domain of gyp1p, domain 3"/>
    <property type="match status" value="1"/>
</dbReference>
<organism evidence="2 3">
    <name type="scientific">Rotaria sordida</name>
    <dbReference type="NCBI Taxonomy" id="392033"/>
    <lineage>
        <taxon>Eukaryota</taxon>
        <taxon>Metazoa</taxon>
        <taxon>Spiralia</taxon>
        <taxon>Gnathifera</taxon>
        <taxon>Rotifera</taxon>
        <taxon>Eurotatoria</taxon>
        <taxon>Bdelloidea</taxon>
        <taxon>Philodinida</taxon>
        <taxon>Philodinidae</taxon>
        <taxon>Rotaria</taxon>
    </lineage>
</organism>
<protein>
    <submittedName>
        <fullName evidence="2">Uncharacterized protein</fullName>
    </submittedName>
</protein>
<proteinExistence type="predicted"/>
<name>A0A814M6Z8_9BILA</name>